<feature type="region of interest" description="Disordered" evidence="2">
    <location>
        <begin position="710"/>
        <end position="731"/>
    </location>
</feature>
<dbReference type="InterPro" id="IPR010987">
    <property type="entry name" value="Glutathione-S-Trfase_C-like"/>
</dbReference>
<dbReference type="InterPro" id="IPR036282">
    <property type="entry name" value="Glutathione-S-Trfase_C_sf"/>
</dbReference>
<evidence type="ECO:0000256" key="2">
    <source>
        <dbReference type="SAM" id="MobiDB-lite"/>
    </source>
</evidence>
<feature type="region of interest" description="Disordered" evidence="2">
    <location>
        <begin position="95"/>
        <end position="125"/>
    </location>
</feature>
<dbReference type="Pfam" id="PF13532">
    <property type="entry name" value="2OG-FeII_Oxy_2"/>
    <property type="match status" value="1"/>
</dbReference>
<dbReference type="Pfam" id="PF00857">
    <property type="entry name" value="Isochorismatase"/>
    <property type="match status" value="1"/>
</dbReference>
<feature type="region of interest" description="Disordered" evidence="2">
    <location>
        <begin position="374"/>
        <end position="442"/>
    </location>
</feature>
<dbReference type="InterPro" id="IPR027450">
    <property type="entry name" value="AlkB-like"/>
</dbReference>
<proteinExistence type="inferred from homology"/>
<keyword evidence="6" id="KW-1185">Reference proteome</keyword>
<dbReference type="Gene3D" id="3.40.50.850">
    <property type="entry name" value="Isochorismatase-like"/>
    <property type="match status" value="1"/>
</dbReference>
<evidence type="ECO:0000259" key="4">
    <source>
        <dbReference type="PROSITE" id="PS51471"/>
    </source>
</evidence>
<name>A0ABR3QRI0_9PLEO</name>
<dbReference type="InterPro" id="IPR005123">
    <property type="entry name" value="Oxoglu/Fe-dep_dioxygenase_dom"/>
</dbReference>
<feature type="compositionally biased region" description="Polar residues" evidence="2">
    <location>
        <begin position="327"/>
        <end position="338"/>
    </location>
</feature>
<evidence type="ECO:0000313" key="6">
    <source>
        <dbReference type="Proteomes" id="UP001521222"/>
    </source>
</evidence>
<organism evidence="5 6">
    <name type="scientific">Nothophoma quercina</name>
    <dbReference type="NCBI Taxonomy" id="749835"/>
    <lineage>
        <taxon>Eukaryota</taxon>
        <taxon>Fungi</taxon>
        <taxon>Dikarya</taxon>
        <taxon>Ascomycota</taxon>
        <taxon>Pezizomycotina</taxon>
        <taxon>Dothideomycetes</taxon>
        <taxon>Pleosporomycetidae</taxon>
        <taxon>Pleosporales</taxon>
        <taxon>Pleosporineae</taxon>
        <taxon>Didymellaceae</taxon>
        <taxon>Nothophoma</taxon>
    </lineage>
</organism>
<feature type="compositionally biased region" description="Basic residues" evidence="2">
    <location>
        <begin position="396"/>
        <end position="405"/>
    </location>
</feature>
<dbReference type="Gene3D" id="2.60.120.590">
    <property type="entry name" value="Alpha-ketoglutarate-dependent dioxygenase AlkB-like"/>
    <property type="match status" value="1"/>
</dbReference>
<dbReference type="PROSITE" id="PS50405">
    <property type="entry name" value="GST_CTER"/>
    <property type="match status" value="1"/>
</dbReference>
<dbReference type="SUPFAM" id="SSF47616">
    <property type="entry name" value="GST C-terminal domain-like"/>
    <property type="match status" value="1"/>
</dbReference>
<dbReference type="InterPro" id="IPR032854">
    <property type="entry name" value="ALKBH3"/>
</dbReference>
<evidence type="ECO:0000256" key="1">
    <source>
        <dbReference type="ARBA" id="ARBA00006336"/>
    </source>
</evidence>
<protein>
    <recommendedName>
        <fullName evidence="7">Fe2OG dioxygenase domain-containing protein</fullName>
    </recommendedName>
</protein>
<feature type="compositionally biased region" description="Low complexity" evidence="2">
    <location>
        <begin position="424"/>
        <end position="435"/>
    </location>
</feature>
<evidence type="ECO:0000259" key="3">
    <source>
        <dbReference type="PROSITE" id="PS50405"/>
    </source>
</evidence>
<feature type="region of interest" description="Disordered" evidence="2">
    <location>
        <begin position="481"/>
        <end position="538"/>
    </location>
</feature>
<dbReference type="Pfam" id="PF13410">
    <property type="entry name" value="GST_C_2"/>
    <property type="match status" value="1"/>
</dbReference>
<dbReference type="CDD" id="cd00299">
    <property type="entry name" value="GST_C_family"/>
    <property type="match status" value="1"/>
</dbReference>
<dbReference type="InterPro" id="IPR000868">
    <property type="entry name" value="Isochorismatase-like_dom"/>
</dbReference>
<dbReference type="InterPro" id="IPR036380">
    <property type="entry name" value="Isochorismatase-like_sf"/>
</dbReference>
<evidence type="ECO:0000313" key="5">
    <source>
        <dbReference type="EMBL" id="KAL1594761.1"/>
    </source>
</evidence>
<dbReference type="InterPro" id="IPR037151">
    <property type="entry name" value="AlkB-like_sf"/>
</dbReference>
<dbReference type="Gene3D" id="1.20.1050.10">
    <property type="match status" value="1"/>
</dbReference>
<evidence type="ECO:0008006" key="7">
    <source>
        <dbReference type="Google" id="ProtNLM"/>
    </source>
</evidence>
<feature type="domain" description="GST C-terminal" evidence="3">
    <location>
        <begin position="926"/>
        <end position="1055"/>
    </location>
</feature>
<dbReference type="SUPFAM" id="SSF52499">
    <property type="entry name" value="Isochorismatase-like hydrolases"/>
    <property type="match status" value="1"/>
</dbReference>
<dbReference type="CDD" id="cd00431">
    <property type="entry name" value="cysteine_hydrolases"/>
    <property type="match status" value="1"/>
</dbReference>
<feature type="region of interest" description="Disordered" evidence="2">
    <location>
        <begin position="452"/>
        <end position="471"/>
    </location>
</feature>
<feature type="region of interest" description="Disordered" evidence="2">
    <location>
        <begin position="320"/>
        <end position="346"/>
    </location>
</feature>
<dbReference type="EMBL" id="JAKIXB020000034">
    <property type="protein sequence ID" value="KAL1594761.1"/>
    <property type="molecule type" value="Genomic_DNA"/>
</dbReference>
<feature type="domain" description="Fe2OG dioxygenase" evidence="4">
    <location>
        <begin position="666"/>
        <end position="787"/>
    </location>
</feature>
<comment type="caution">
    <text evidence="5">The sequence shown here is derived from an EMBL/GenBank/DDBJ whole genome shotgun (WGS) entry which is preliminary data.</text>
</comment>
<feature type="compositionally biased region" description="Polar residues" evidence="2">
    <location>
        <begin position="492"/>
        <end position="506"/>
    </location>
</feature>
<sequence>MASFAEIQAKAPKIKTRQALMIIGLQNDFITPTGHLPLDFTGFLDNIHTLIPKFRELHGHIIWVKSQYEADRLANIPAAGEGDALVIAGLVDGDENSSQAGDNESTKDLPLPTPQAQSRSAKHKQRALDLFKRVSSRRKALPVEEAKAEVEEDEELFLLKRAKKNPACMPGTEGAQFRTDFKDLVQSPQDAVITTSNYSAFLGTNLLLTLRARLVTEIYVCGCMSNVSVLATVIDGARHGIKINVIQDALGFRKQTRHDLALKRMEDFFDAWLVTSADILAKEHLTIVEPEKEEAKAEAKDSKKSTDELEAKIGNLSLSEKDFVASAQPNGRETSATEEQSDAKPTLVSQAQDNVVLEPMPSDQDFVLEALARRRGKGAEQQPADAAEPRLVQSKTRMRKKKKKKPTEGSSAEPAVPNGRSSDRATPGATEPTTATREEVESLQAAALQEEAKGGVTSELNGTGEPILASKIPEVVESIENGSKDGIDTAPTKVTSNDPKTGTTPARKSPTTPPTDTSTFDTTTIQSTSKNLKTPRTTDIQPATMTKNSKLKSLANLPVLGPGDHIAEGDSRIIHDLIPPESRHPSNSSKPLADTIFQQLYSEVRWQTMLHQQGEVPRLVCCQGEFGDDGSKPVYRHPADQTLPLLHFSPKVQYIRRAAEKLVGHPLNHVLIQLYRSGNDFISEHSDKTLDIAKDSSIVNVSFGAQRTMRLRTKRDQKAKPTGGDDDSQRETQRVALPHNSMFVLGLKSNEQWLHGIMADKRLEAERSDPETAYSGARISLTFRHIATFLDAKETVIWGQGATSKDQRGAADVVNNDAAEAERMIRAFSRENHSNDFGWDEWYGEGFDVLHLHQPPEQVPIMFASNSALETKQIQVALWEAKINHTLLEAPDLDEEHGSGQKLVFRDNDTHFTEVEGVAATLHYLDRYHSFCADRPVTAVSYSLLERLAQVVDFFPDHKAKPAPLREGPEQLDLTATLHMLSEQLKNHGGPFIAGARFSIADCVVWPVLDECVAKWEDWDELAWPGLAEYYRSSWKRKACMKKLRAELPAATKKA</sequence>
<feature type="compositionally biased region" description="Low complexity" evidence="2">
    <location>
        <begin position="514"/>
        <end position="529"/>
    </location>
</feature>
<accession>A0ABR3QRI0</accession>
<reference evidence="5 6" key="1">
    <citation type="submission" date="2024-02" db="EMBL/GenBank/DDBJ databases">
        <title>De novo assembly and annotation of 12 fungi associated with fruit tree decline syndrome in Ontario, Canada.</title>
        <authorList>
            <person name="Sulman M."/>
            <person name="Ellouze W."/>
            <person name="Ilyukhin E."/>
        </authorList>
    </citation>
    <scope>NUCLEOTIDE SEQUENCE [LARGE SCALE GENOMIC DNA]</scope>
    <source>
        <strain evidence="5 6">M97-236</strain>
    </source>
</reference>
<dbReference type="PANTHER" id="PTHR31212:SF5">
    <property type="entry name" value="ISOCHORISMATASE FAMILY PROTEIN FAMILY (AFU_ORTHOLOGUE AFUA_3G14500)"/>
    <property type="match status" value="1"/>
</dbReference>
<dbReference type="Proteomes" id="UP001521222">
    <property type="component" value="Unassembled WGS sequence"/>
</dbReference>
<dbReference type="PROSITE" id="PS51471">
    <property type="entry name" value="FE2OG_OXY"/>
    <property type="match status" value="1"/>
</dbReference>
<comment type="similarity">
    <text evidence="1">Belongs to the isochorismatase family.</text>
</comment>
<gene>
    <name evidence="5" type="ORF">SLS59_008573</name>
</gene>
<dbReference type="PANTHER" id="PTHR31212">
    <property type="entry name" value="ALPHA-KETOGLUTARATE-DEPENDENT DIOXYGENASE ALKB HOMOLOG 3"/>
    <property type="match status" value="1"/>
</dbReference>
<dbReference type="SUPFAM" id="SSF51197">
    <property type="entry name" value="Clavaminate synthase-like"/>
    <property type="match status" value="1"/>
</dbReference>